<gene>
    <name evidence="1" type="ORF">ACFOZ1_14680</name>
</gene>
<evidence type="ECO:0008006" key="3">
    <source>
        <dbReference type="Google" id="ProtNLM"/>
    </source>
</evidence>
<reference evidence="2" key="1">
    <citation type="journal article" date="2019" name="Int. J. Syst. Evol. Microbiol.">
        <title>The Global Catalogue of Microorganisms (GCM) 10K type strain sequencing project: providing services to taxonomists for standard genome sequencing and annotation.</title>
        <authorList>
            <consortium name="The Broad Institute Genomics Platform"/>
            <consortium name="The Broad Institute Genome Sequencing Center for Infectious Disease"/>
            <person name="Wu L."/>
            <person name="Ma J."/>
        </authorList>
    </citation>
    <scope>NUCLEOTIDE SEQUENCE [LARGE SCALE GENOMIC DNA]</scope>
    <source>
        <strain evidence="2">KACC 14058</strain>
    </source>
</reference>
<evidence type="ECO:0000313" key="2">
    <source>
        <dbReference type="Proteomes" id="UP001595880"/>
    </source>
</evidence>
<organism evidence="1 2">
    <name type="scientific">Gracilibacillus marinus</name>
    <dbReference type="NCBI Taxonomy" id="630535"/>
    <lineage>
        <taxon>Bacteria</taxon>
        <taxon>Bacillati</taxon>
        <taxon>Bacillota</taxon>
        <taxon>Bacilli</taxon>
        <taxon>Bacillales</taxon>
        <taxon>Bacillaceae</taxon>
        <taxon>Gracilibacillus</taxon>
    </lineage>
</organism>
<accession>A0ABV8VX07</accession>
<dbReference type="RefSeq" id="WP_390200504.1">
    <property type="nucleotide sequence ID" value="NZ_JBHSDV010000005.1"/>
</dbReference>
<dbReference type="EMBL" id="JBHSDV010000005">
    <property type="protein sequence ID" value="MFC4389046.1"/>
    <property type="molecule type" value="Genomic_DNA"/>
</dbReference>
<comment type="caution">
    <text evidence="1">The sequence shown here is derived from an EMBL/GenBank/DDBJ whole genome shotgun (WGS) entry which is preliminary data.</text>
</comment>
<dbReference type="Proteomes" id="UP001595880">
    <property type="component" value="Unassembled WGS sequence"/>
</dbReference>
<protein>
    <recommendedName>
        <fullName evidence="3">DNA helicase</fullName>
    </recommendedName>
</protein>
<keyword evidence="2" id="KW-1185">Reference proteome</keyword>
<proteinExistence type="predicted"/>
<name>A0ABV8VX07_9BACI</name>
<evidence type="ECO:0000313" key="1">
    <source>
        <dbReference type="EMBL" id="MFC4389046.1"/>
    </source>
</evidence>
<sequence>MKTTVREFILANMTDENFEKLVNMLIVEKAWYYNYDHELIDTLENYLNEQSPCYPQNNTFEVMNEIKKVSTLYKSDYRDALIFDELQDLEALNDLSTTLWMPSKNQTENIPEKVTDTMPRKIENLSDEPLDCGDCFETTEGYPLDDDTLEMSNNNSHKDNSVYSHIQDIKIVLITDRYAGYQEYDLTTENYKEYVHKEKSQTALALANFIYEVLYYTNENRFEHNFNEFSNEPSLVKITDNNKYMEGYGVQFLLDNRTRYVSEKTKRAYYERNESIDAANEGKFGYYSMPYFHYTVMPPRFVEYMELMEDLRDSQTFILAPFTFYLNEELEIPKVSMEVLYEILGQLICLLTLQGFIKEEQISNINFFNKDFENKIM</sequence>